<dbReference type="EMBL" id="LAZP02000692">
    <property type="protein sequence ID" value="PFH56003.1"/>
    <property type="molecule type" value="Genomic_DNA"/>
</dbReference>
<gene>
    <name evidence="4" type="ORF">XA68_17223</name>
</gene>
<evidence type="ECO:0000256" key="2">
    <source>
        <dbReference type="PIRNR" id="PIRNR036893"/>
    </source>
</evidence>
<dbReference type="Gene3D" id="2.40.128.20">
    <property type="match status" value="1"/>
</dbReference>
<dbReference type="AlphaFoldDB" id="A0A2A9P537"/>
<feature type="signal peptide" evidence="2">
    <location>
        <begin position="1"/>
        <end position="19"/>
    </location>
</feature>
<evidence type="ECO:0000256" key="1">
    <source>
        <dbReference type="ARBA" id="ARBA00006889"/>
    </source>
</evidence>
<keyword evidence="5" id="KW-1185">Reference proteome</keyword>
<feature type="domain" description="Lipocalin/cytosolic fatty-acid binding" evidence="3">
    <location>
        <begin position="41"/>
        <end position="183"/>
    </location>
</feature>
<accession>A0A2A9P537</accession>
<dbReference type="Pfam" id="PF08212">
    <property type="entry name" value="Lipocalin_2"/>
    <property type="match status" value="1"/>
</dbReference>
<sequence length="190" mass="20647">MRAQLIVSLSSLALASSAASPVAPASWDGKCFYPKASGSFELTSYLGRWYQVAGTKAPFTAGCKCIMADYALNKDETVQVNNSCETPKGDFRNIVGTATPSKLPYGSKGVFHVEFPGSKATDCPGPNYIVLDQKKDMAIVQTSNFTTLFLLSRRQKPETKVLDAWIRRAASLGVKSGQVERIDQSNCKYT</sequence>
<dbReference type="InterPro" id="IPR000566">
    <property type="entry name" value="Lipocln_cytosolic_FA-bd_dom"/>
</dbReference>
<feature type="chain" id="PRO_5013433532" description="Lipocalin/cytosolic fatty-acid binding domain-containing protein" evidence="2">
    <location>
        <begin position="20"/>
        <end position="190"/>
    </location>
</feature>
<dbReference type="GO" id="GO:0005737">
    <property type="term" value="C:cytoplasm"/>
    <property type="evidence" value="ECO:0007669"/>
    <property type="project" value="TreeGrafter"/>
</dbReference>
<name>A0A2A9P537_OPHUN</name>
<dbReference type="PANTHER" id="PTHR10612">
    <property type="entry name" value="APOLIPOPROTEIN D"/>
    <property type="match status" value="1"/>
</dbReference>
<dbReference type="OrthoDB" id="565904at2759"/>
<dbReference type="GO" id="GO:0006629">
    <property type="term" value="P:lipid metabolic process"/>
    <property type="evidence" value="ECO:0007669"/>
    <property type="project" value="TreeGrafter"/>
</dbReference>
<comment type="caution">
    <text evidence="4">The sequence shown here is derived from an EMBL/GenBank/DDBJ whole genome shotgun (WGS) entry which is preliminary data.</text>
</comment>
<protein>
    <recommendedName>
        <fullName evidence="3">Lipocalin/cytosolic fatty-acid binding domain-containing protein</fullName>
    </recommendedName>
</protein>
<dbReference type="Proteomes" id="UP000037136">
    <property type="component" value="Unassembled WGS sequence"/>
</dbReference>
<dbReference type="PANTHER" id="PTHR10612:SF34">
    <property type="entry name" value="APOLIPOPROTEIN D"/>
    <property type="match status" value="1"/>
</dbReference>
<dbReference type="GO" id="GO:0000302">
    <property type="term" value="P:response to reactive oxygen species"/>
    <property type="evidence" value="ECO:0007669"/>
    <property type="project" value="TreeGrafter"/>
</dbReference>
<dbReference type="CDD" id="cd19438">
    <property type="entry name" value="lipocalin_Blc-like"/>
    <property type="match status" value="1"/>
</dbReference>
<dbReference type="InterPro" id="IPR047202">
    <property type="entry name" value="Lipocalin_Blc-like_dom"/>
</dbReference>
<reference evidence="4 5" key="2">
    <citation type="journal article" date="2017" name="Sci. Rep.">
        <title>Ant-infecting Ophiocordyceps genomes reveal a high diversity of potential behavioral manipulation genes and a possible major role for enterotoxins.</title>
        <authorList>
            <person name="de Bekker C."/>
            <person name="Ohm R.A."/>
            <person name="Evans H.C."/>
            <person name="Brachmann A."/>
            <person name="Hughes D.P."/>
        </authorList>
    </citation>
    <scope>NUCLEOTIDE SEQUENCE [LARGE SCALE GENOMIC DNA]</scope>
    <source>
        <strain evidence="4 5">SC16a</strain>
    </source>
</reference>
<dbReference type="InterPro" id="IPR022271">
    <property type="entry name" value="Lipocalin_ApoD"/>
</dbReference>
<dbReference type="PIRSF" id="PIRSF036893">
    <property type="entry name" value="Lipocalin_ApoD"/>
    <property type="match status" value="1"/>
</dbReference>
<evidence type="ECO:0000313" key="4">
    <source>
        <dbReference type="EMBL" id="PFH56003.1"/>
    </source>
</evidence>
<keyword evidence="2" id="KW-0732">Signal</keyword>
<evidence type="ECO:0000259" key="3">
    <source>
        <dbReference type="Pfam" id="PF08212"/>
    </source>
</evidence>
<proteinExistence type="inferred from homology"/>
<organism evidence="4 5">
    <name type="scientific">Ophiocordyceps unilateralis</name>
    <name type="common">Zombie-ant fungus</name>
    <name type="synonym">Torrubia unilateralis</name>
    <dbReference type="NCBI Taxonomy" id="268505"/>
    <lineage>
        <taxon>Eukaryota</taxon>
        <taxon>Fungi</taxon>
        <taxon>Dikarya</taxon>
        <taxon>Ascomycota</taxon>
        <taxon>Pezizomycotina</taxon>
        <taxon>Sordariomycetes</taxon>
        <taxon>Hypocreomycetidae</taxon>
        <taxon>Hypocreales</taxon>
        <taxon>Ophiocordycipitaceae</taxon>
        <taxon>Ophiocordyceps</taxon>
    </lineage>
</organism>
<comment type="similarity">
    <text evidence="1 2">Belongs to the calycin superfamily. Lipocalin family.</text>
</comment>
<reference evidence="4 5" key="1">
    <citation type="journal article" date="2015" name="BMC Genomics">
        <title>Gene expression during zombie ant biting behavior reflects the complexity underlying fungal parasitic behavioral manipulation.</title>
        <authorList>
            <person name="de Bekker C."/>
            <person name="Ohm R.A."/>
            <person name="Loreto R.G."/>
            <person name="Sebastian A."/>
            <person name="Albert I."/>
            <person name="Merrow M."/>
            <person name="Brachmann A."/>
            <person name="Hughes D.P."/>
        </authorList>
    </citation>
    <scope>NUCLEOTIDE SEQUENCE [LARGE SCALE GENOMIC DNA]</scope>
    <source>
        <strain evidence="4 5">SC16a</strain>
    </source>
</reference>
<dbReference type="SUPFAM" id="SSF50814">
    <property type="entry name" value="Lipocalins"/>
    <property type="match status" value="1"/>
</dbReference>
<dbReference type="STRING" id="268505.A0A2A9P537"/>
<dbReference type="InterPro" id="IPR012674">
    <property type="entry name" value="Calycin"/>
</dbReference>
<evidence type="ECO:0000313" key="5">
    <source>
        <dbReference type="Proteomes" id="UP000037136"/>
    </source>
</evidence>